<dbReference type="InterPro" id="IPR031466">
    <property type="entry name" value="MIIP"/>
</dbReference>
<dbReference type="EMBL" id="JAFJMO010000013">
    <property type="protein sequence ID" value="KAJ8259103.1"/>
    <property type="molecule type" value="Genomic_DNA"/>
</dbReference>
<evidence type="ECO:0008006" key="3">
    <source>
        <dbReference type="Google" id="ProtNLM"/>
    </source>
</evidence>
<accession>A0A9Q1D682</accession>
<sequence length="460" mass="51042">MSSFERLDTLREQNRCLLAQLRDIRGRLLGLNLGSSRVGETLISDVTVKTSQESWPQIGRSETAAVALNDRRGCASLSDCGQTESLASVDSVSVVALPGGGLGQARAALSRPRAQHMTEPLANVHPEEAVDPEADPCRSITPPLHFRSLDTHSMRSLMYSGLLQDLGNQRLGQAKQADTERPQPSQLFLDREQRELGQVTFQDQDQDQERHRLRPLLGYDWIAGLLDLDAETSLTERSEPFFTELRNFRQVNREECVHSPSAGVGEDDLSPHKLSETTEEIECPLPEDTHQCTFCYRINSRLFPAPLDPQTACPVCKVPKAHNPNTEPTFIRVSIPRSTLLPAHSYRPHRRLSFHPFDSLGLPSHCMSGWSRVAPAEAPQFSSLDLRSSLKTGCSTAIPTALPKQLPTARAPLQPDVPISGVIMGQRSEELIDATRLAGYRFPCLAPKPRKPHKTTYPVY</sequence>
<dbReference type="OrthoDB" id="10002384at2759"/>
<comment type="caution">
    <text evidence="1">The sequence shown here is derived from an EMBL/GenBank/DDBJ whole genome shotgun (WGS) entry which is preliminary data.</text>
</comment>
<dbReference type="GO" id="GO:0030336">
    <property type="term" value="P:negative regulation of cell migration"/>
    <property type="evidence" value="ECO:0007669"/>
    <property type="project" value="InterPro"/>
</dbReference>
<dbReference type="Proteomes" id="UP001152803">
    <property type="component" value="Unassembled WGS sequence"/>
</dbReference>
<dbReference type="PANTHER" id="PTHR34831">
    <property type="entry name" value="MIGRATION AND INVASION-INHIBITORY PROTEIN"/>
    <property type="match status" value="1"/>
</dbReference>
<keyword evidence="2" id="KW-1185">Reference proteome</keyword>
<dbReference type="Pfam" id="PF15734">
    <property type="entry name" value="MIIP"/>
    <property type="match status" value="1"/>
</dbReference>
<organism evidence="1 2">
    <name type="scientific">Conger conger</name>
    <name type="common">Conger eel</name>
    <name type="synonym">Muraena conger</name>
    <dbReference type="NCBI Taxonomy" id="82655"/>
    <lineage>
        <taxon>Eukaryota</taxon>
        <taxon>Metazoa</taxon>
        <taxon>Chordata</taxon>
        <taxon>Craniata</taxon>
        <taxon>Vertebrata</taxon>
        <taxon>Euteleostomi</taxon>
        <taxon>Actinopterygii</taxon>
        <taxon>Neopterygii</taxon>
        <taxon>Teleostei</taxon>
        <taxon>Anguilliformes</taxon>
        <taxon>Congridae</taxon>
        <taxon>Conger</taxon>
    </lineage>
</organism>
<evidence type="ECO:0000313" key="1">
    <source>
        <dbReference type="EMBL" id="KAJ8259103.1"/>
    </source>
</evidence>
<dbReference type="AlphaFoldDB" id="A0A9Q1D682"/>
<name>A0A9Q1D682_CONCO</name>
<protein>
    <recommendedName>
        <fullName evidence="3">Migration and invasion inhibitory protein</fullName>
    </recommendedName>
</protein>
<reference evidence="1" key="1">
    <citation type="journal article" date="2023" name="Science">
        <title>Genome structures resolve the early diversification of teleost fishes.</title>
        <authorList>
            <person name="Parey E."/>
            <person name="Louis A."/>
            <person name="Montfort J."/>
            <person name="Bouchez O."/>
            <person name="Roques C."/>
            <person name="Iampietro C."/>
            <person name="Lluch J."/>
            <person name="Castinel A."/>
            <person name="Donnadieu C."/>
            <person name="Desvignes T."/>
            <person name="Floi Bucao C."/>
            <person name="Jouanno E."/>
            <person name="Wen M."/>
            <person name="Mejri S."/>
            <person name="Dirks R."/>
            <person name="Jansen H."/>
            <person name="Henkel C."/>
            <person name="Chen W.J."/>
            <person name="Zahm M."/>
            <person name="Cabau C."/>
            <person name="Klopp C."/>
            <person name="Thompson A.W."/>
            <person name="Robinson-Rechavi M."/>
            <person name="Braasch I."/>
            <person name="Lecointre G."/>
            <person name="Bobe J."/>
            <person name="Postlethwait J.H."/>
            <person name="Berthelot C."/>
            <person name="Roest Crollius H."/>
            <person name="Guiguen Y."/>
        </authorList>
    </citation>
    <scope>NUCLEOTIDE SEQUENCE</scope>
    <source>
        <strain evidence="1">Concon-B</strain>
    </source>
</reference>
<dbReference type="GO" id="GO:0010972">
    <property type="term" value="P:negative regulation of G2/M transition of mitotic cell cycle"/>
    <property type="evidence" value="ECO:0007669"/>
    <property type="project" value="InterPro"/>
</dbReference>
<gene>
    <name evidence="1" type="ORF">COCON_G00181150</name>
</gene>
<dbReference type="PANTHER" id="PTHR34831:SF1">
    <property type="entry name" value="MIGRATION AND INVASION-INHIBITORY PROTEIN"/>
    <property type="match status" value="1"/>
</dbReference>
<evidence type="ECO:0000313" key="2">
    <source>
        <dbReference type="Proteomes" id="UP001152803"/>
    </source>
</evidence>
<proteinExistence type="predicted"/>